<name>A0A0U3E489_9EURY</name>
<evidence type="ECO:0000256" key="1">
    <source>
        <dbReference type="SAM" id="Phobius"/>
    </source>
</evidence>
<keyword evidence="3" id="KW-1185">Reference proteome</keyword>
<dbReference type="PATRIC" id="fig|230361.4.peg.1065"/>
<feature type="transmembrane region" description="Helical" evidence="1">
    <location>
        <begin position="130"/>
        <end position="150"/>
    </location>
</feature>
<organism evidence="2 3">
    <name type="scientific">Methanobrevibacter millerae</name>
    <dbReference type="NCBI Taxonomy" id="230361"/>
    <lineage>
        <taxon>Archaea</taxon>
        <taxon>Methanobacteriati</taxon>
        <taxon>Methanobacteriota</taxon>
        <taxon>Methanomada group</taxon>
        <taxon>Methanobacteria</taxon>
        <taxon>Methanobacteriales</taxon>
        <taxon>Methanobacteriaceae</taxon>
        <taxon>Methanobrevibacter</taxon>
    </lineage>
</organism>
<dbReference type="AlphaFoldDB" id="A0A0U3E489"/>
<dbReference type="Proteomes" id="UP000067738">
    <property type="component" value="Chromosome"/>
</dbReference>
<dbReference type="KEGG" id="mmil:sm9_1034"/>
<keyword evidence="1" id="KW-0812">Transmembrane</keyword>
<proteinExistence type="predicted"/>
<feature type="transmembrane region" description="Helical" evidence="1">
    <location>
        <begin position="170"/>
        <end position="191"/>
    </location>
</feature>
<evidence type="ECO:0000313" key="3">
    <source>
        <dbReference type="Proteomes" id="UP000067738"/>
    </source>
</evidence>
<reference evidence="2 3" key="1">
    <citation type="submission" date="2015-04" db="EMBL/GenBank/DDBJ databases">
        <title>The complete genome sequence of the rumen methanogen Methanobrevibacter millerae SM9.</title>
        <authorList>
            <person name="Leahy S.C."/>
            <person name="Kelly W.J."/>
            <person name="Pacheco D.M."/>
            <person name="Li D."/>
            <person name="Altermann E."/>
            <person name="Attwood G.T."/>
        </authorList>
    </citation>
    <scope>NUCLEOTIDE SEQUENCE [LARGE SCALE GENOMIC DNA]</scope>
    <source>
        <strain evidence="2 3">SM9</strain>
    </source>
</reference>
<gene>
    <name evidence="2" type="ORF">sm9_1034</name>
</gene>
<feature type="transmembrane region" description="Helical" evidence="1">
    <location>
        <begin position="66"/>
        <end position="87"/>
    </location>
</feature>
<keyword evidence="1" id="KW-0472">Membrane</keyword>
<evidence type="ECO:0000313" key="2">
    <source>
        <dbReference type="EMBL" id="ALT68823.1"/>
    </source>
</evidence>
<feature type="transmembrane region" description="Helical" evidence="1">
    <location>
        <begin position="99"/>
        <end position="118"/>
    </location>
</feature>
<keyword evidence="1" id="KW-1133">Transmembrane helix</keyword>
<dbReference type="EMBL" id="CP011266">
    <property type="protein sequence ID" value="ALT68823.1"/>
    <property type="molecule type" value="Genomic_DNA"/>
</dbReference>
<dbReference type="OrthoDB" id="384170at2157"/>
<accession>A0A0U3E489</accession>
<dbReference type="GeneID" id="26736003"/>
<sequence length="202" mass="23112">MQRNVSIALSIIIIILEIIALIVCYNSFGINLAYYTIDSNIFLLISTILYLLTINNVPKIVQLLKYSSTLSVFITFLVVVFVLYPMYNFNFQFLFLDGPNLYMHVLCPVLALISFIFFDSNEIENSLKNNLRSLYFTIIYAIILISLNILNVVSGPYPFLKVNQQSPLMSVFWIVLILGGALILSKVLLFLKDMNNILYNPK</sequence>
<dbReference type="RefSeq" id="WP_058739111.1">
    <property type="nucleotide sequence ID" value="NZ_CP011266.1"/>
</dbReference>
<feature type="transmembrane region" description="Helical" evidence="1">
    <location>
        <begin position="7"/>
        <end position="28"/>
    </location>
</feature>
<protein>
    <submittedName>
        <fullName evidence="2">Uncharacterized protein</fullName>
    </submittedName>
</protein>
<feature type="transmembrane region" description="Helical" evidence="1">
    <location>
        <begin position="34"/>
        <end position="54"/>
    </location>
</feature>